<dbReference type="Proteomes" id="UP000835052">
    <property type="component" value="Unassembled WGS sequence"/>
</dbReference>
<dbReference type="PROSITE" id="PS50041">
    <property type="entry name" value="C_TYPE_LECTIN_2"/>
    <property type="match status" value="1"/>
</dbReference>
<dbReference type="PANTHER" id="PTHR46746:SF9">
    <property type="entry name" value="CD209 ANTIGEN-LIKE PROTEIN C-LIKE"/>
    <property type="match status" value="1"/>
</dbReference>
<dbReference type="OrthoDB" id="6133475at2759"/>
<accession>A0A8S1GYY1</accession>
<organism evidence="4 5">
    <name type="scientific">Caenorhabditis auriculariae</name>
    <dbReference type="NCBI Taxonomy" id="2777116"/>
    <lineage>
        <taxon>Eukaryota</taxon>
        <taxon>Metazoa</taxon>
        <taxon>Ecdysozoa</taxon>
        <taxon>Nematoda</taxon>
        <taxon>Chromadorea</taxon>
        <taxon>Rhabditida</taxon>
        <taxon>Rhabditina</taxon>
        <taxon>Rhabditomorpha</taxon>
        <taxon>Rhabditoidea</taxon>
        <taxon>Rhabditidae</taxon>
        <taxon>Peloderinae</taxon>
        <taxon>Caenorhabditis</taxon>
    </lineage>
</organism>
<keyword evidence="1" id="KW-0430">Lectin</keyword>
<dbReference type="AlphaFoldDB" id="A0A8S1GYY1"/>
<proteinExistence type="predicted"/>
<keyword evidence="5" id="KW-1185">Reference proteome</keyword>
<dbReference type="InterPro" id="IPR016187">
    <property type="entry name" value="CTDL_fold"/>
</dbReference>
<protein>
    <recommendedName>
        <fullName evidence="3">C-type lectin domain-containing protein</fullName>
    </recommendedName>
</protein>
<dbReference type="SMART" id="SM00034">
    <property type="entry name" value="CLECT"/>
    <property type="match status" value="1"/>
</dbReference>
<name>A0A8S1GYY1_9PELO</name>
<reference evidence="4" key="1">
    <citation type="submission" date="2020-10" db="EMBL/GenBank/DDBJ databases">
        <authorList>
            <person name="Kikuchi T."/>
        </authorList>
    </citation>
    <scope>NUCLEOTIDE SEQUENCE</scope>
    <source>
        <strain evidence="4">NKZ352</strain>
    </source>
</reference>
<dbReference type="Pfam" id="PF00059">
    <property type="entry name" value="Lectin_C"/>
    <property type="match status" value="1"/>
</dbReference>
<evidence type="ECO:0000259" key="3">
    <source>
        <dbReference type="PROSITE" id="PS50041"/>
    </source>
</evidence>
<dbReference type="SUPFAM" id="SSF56436">
    <property type="entry name" value="C-type lectin-like"/>
    <property type="match status" value="1"/>
</dbReference>
<dbReference type="InterPro" id="IPR001304">
    <property type="entry name" value="C-type_lectin-like"/>
</dbReference>
<feature type="domain" description="C-type lectin" evidence="3">
    <location>
        <begin position="90"/>
        <end position="220"/>
    </location>
</feature>
<comment type="caution">
    <text evidence="4">The sequence shown here is derived from an EMBL/GenBank/DDBJ whole genome shotgun (WGS) entry which is preliminary data.</text>
</comment>
<evidence type="ECO:0000256" key="2">
    <source>
        <dbReference type="ARBA" id="ARBA00023157"/>
    </source>
</evidence>
<dbReference type="PANTHER" id="PTHR46746">
    <property type="entry name" value="KILLER CELL LECTIN-LIKE RECEPTOR SUBFAMILY F MEMBER 2"/>
    <property type="match status" value="1"/>
</dbReference>
<keyword evidence="2" id="KW-1015">Disulfide bond</keyword>
<dbReference type="InterPro" id="IPR051379">
    <property type="entry name" value="C-type_Lectin_Receptor_IMM"/>
</dbReference>
<evidence type="ECO:0000313" key="4">
    <source>
        <dbReference type="EMBL" id="CAD6189186.1"/>
    </source>
</evidence>
<sequence length="236" mass="26912">MHGKTSNTKQHTKIKERLPYEFLLGFLCFIALCNAYESSGEEDLPHKKIHLFNWNHHDLDTLAFDPMGAAARNSIGVTDEDHCPDGWIRFSKSCYYIEQEMMGFAKAEKRCFEKDATLFVANSLDEWDAIRHHTPKAFFAWIGLVRFSSYEKSEALPRWQTEGGINPAKLNWVIRPYSPMPNGWSSVSNCAASYNAAVAIDSASYVYYYPCVSSFHSICERNATLIDLARNNAQFV</sequence>
<dbReference type="GO" id="GO:0030246">
    <property type="term" value="F:carbohydrate binding"/>
    <property type="evidence" value="ECO:0007669"/>
    <property type="project" value="UniProtKB-KW"/>
</dbReference>
<dbReference type="InterPro" id="IPR016186">
    <property type="entry name" value="C-type_lectin-like/link_sf"/>
</dbReference>
<gene>
    <name evidence="4" type="ORF">CAUJ_LOCUS5105</name>
</gene>
<dbReference type="EMBL" id="CAJGYM010000010">
    <property type="protein sequence ID" value="CAD6189186.1"/>
    <property type="molecule type" value="Genomic_DNA"/>
</dbReference>
<dbReference type="Gene3D" id="3.10.100.10">
    <property type="entry name" value="Mannose-Binding Protein A, subunit A"/>
    <property type="match status" value="1"/>
</dbReference>
<evidence type="ECO:0000313" key="5">
    <source>
        <dbReference type="Proteomes" id="UP000835052"/>
    </source>
</evidence>
<evidence type="ECO:0000256" key="1">
    <source>
        <dbReference type="ARBA" id="ARBA00022734"/>
    </source>
</evidence>